<dbReference type="EMBL" id="SMSI01000001">
    <property type="protein sequence ID" value="TDH38026.1"/>
    <property type="molecule type" value="Genomic_DNA"/>
</dbReference>
<protein>
    <submittedName>
        <fullName evidence="1">SRPBCC family protein</fullName>
    </submittedName>
</protein>
<evidence type="ECO:0000313" key="2">
    <source>
        <dbReference type="Proteomes" id="UP000295131"/>
    </source>
</evidence>
<keyword evidence="2" id="KW-1185">Reference proteome</keyword>
<dbReference type="AlphaFoldDB" id="A0A4R5PM50"/>
<dbReference type="RefSeq" id="WP_133282862.1">
    <property type="nucleotide sequence ID" value="NZ_SMSI01000001.1"/>
</dbReference>
<gene>
    <name evidence="1" type="ORF">E2A64_02535</name>
</gene>
<name>A0A4R5PM50_9HYPH</name>
<accession>A0A4R5PM50</accession>
<dbReference type="Proteomes" id="UP000295131">
    <property type="component" value="Unassembled WGS sequence"/>
</dbReference>
<organism evidence="1 2">
    <name type="scientific">Pseudohoeflea suaedae</name>
    <dbReference type="NCBI Taxonomy" id="877384"/>
    <lineage>
        <taxon>Bacteria</taxon>
        <taxon>Pseudomonadati</taxon>
        <taxon>Pseudomonadota</taxon>
        <taxon>Alphaproteobacteria</taxon>
        <taxon>Hyphomicrobiales</taxon>
        <taxon>Rhizobiaceae</taxon>
        <taxon>Pseudohoeflea</taxon>
    </lineage>
</organism>
<comment type="caution">
    <text evidence="1">The sequence shown here is derived from an EMBL/GenBank/DDBJ whole genome shotgun (WGS) entry which is preliminary data.</text>
</comment>
<dbReference type="OrthoDB" id="5458416at2"/>
<proteinExistence type="predicted"/>
<evidence type="ECO:0000313" key="1">
    <source>
        <dbReference type="EMBL" id="TDH38026.1"/>
    </source>
</evidence>
<reference evidence="1 2" key="1">
    <citation type="journal article" date="2013" name="Int. J. Syst. Evol. Microbiol.">
        <title>Hoeflea suaedae sp. nov., an endophytic bacterium isolated from the root of the halophyte Suaeda maritima.</title>
        <authorList>
            <person name="Chung E.J."/>
            <person name="Park J.A."/>
            <person name="Pramanik P."/>
            <person name="Bibi F."/>
            <person name="Jeon C.O."/>
            <person name="Chung Y.R."/>
        </authorList>
    </citation>
    <scope>NUCLEOTIDE SEQUENCE [LARGE SCALE GENOMIC DNA]</scope>
    <source>
        <strain evidence="1 2">YC6898</strain>
    </source>
</reference>
<sequence length="146" mass="16426">MREFTHSFELPTDPATALPFFTPRGEEAWVPGWKPDYLHPKSGETGRGMVFTTRDRTGATVVWTCLDYLPAIGLARYFRAVSDRQASLVEVVCMSLGEGTTTVRVNYRHLPLSPEGAADIDALQEADFRRDIDRWRDLVMPHLSAA</sequence>